<evidence type="ECO:0000256" key="3">
    <source>
        <dbReference type="PROSITE-ProRule" id="PRU10038"/>
    </source>
</evidence>
<dbReference type="Pfam" id="PF07859">
    <property type="entry name" value="Abhydrolase_3"/>
    <property type="match status" value="1"/>
</dbReference>
<dbReference type="InterPro" id="IPR013094">
    <property type="entry name" value="AB_hydrolase_3"/>
</dbReference>
<name>A0ABU4VNY8_9ACTN</name>
<keyword evidence="2 5" id="KW-0378">Hydrolase</keyword>
<dbReference type="PROSITE" id="PS01173">
    <property type="entry name" value="LIPASE_GDXG_HIS"/>
    <property type="match status" value="1"/>
</dbReference>
<evidence type="ECO:0000256" key="2">
    <source>
        <dbReference type="ARBA" id="ARBA00022801"/>
    </source>
</evidence>
<dbReference type="PANTHER" id="PTHR48081">
    <property type="entry name" value="AB HYDROLASE SUPERFAMILY PROTEIN C4A8.06C"/>
    <property type="match status" value="1"/>
</dbReference>
<dbReference type="Gene3D" id="3.40.50.1820">
    <property type="entry name" value="alpha/beta hydrolase"/>
    <property type="match status" value="1"/>
</dbReference>
<feature type="domain" description="Alpha/beta hydrolase fold-3" evidence="4">
    <location>
        <begin position="72"/>
        <end position="272"/>
    </location>
</feature>
<evidence type="ECO:0000313" key="5">
    <source>
        <dbReference type="EMBL" id="MDX8153568.1"/>
    </source>
</evidence>
<accession>A0ABU4VNY8</accession>
<dbReference type="Proteomes" id="UP001277761">
    <property type="component" value="Unassembled WGS sequence"/>
</dbReference>
<comment type="caution">
    <text evidence="5">The sequence shown here is derived from an EMBL/GenBank/DDBJ whole genome shotgun (WGS) entry which is preliminary data.</text>
</comment>
<evidence type="ECO:0000313" key="6">
    <source>
        <dbReference type="Proteomes" id="UP001277761"/>
    </source>
</evidence>
<dbReference type="RefSeq" id="WP_319955717.1">
    <property type="nucleotide sequence ID" value="NZ_JAXAVX010000016.1"/>
</dbReference>
<comment type="similarity">
    <text evidence="1">Belongs to the 'GDXG' lipolytic enzyme family.</text>
</comment>
<dbReference type="PROSITE" id="PS01174">
    <property type="entry name" value="LIPASE_GDXG_SER"/>
    <property type="match status" value="1"/>
</dbReference>
<dbReference type="GO" id="GO:0016787">
    <property type="term" value="F:hydrolase activity"/>
    <property type="evidence" value="ECO:0007669"/>
    <property type="project" value="UniProtKB-KW"/>
</dbReference>
<dbReference type="InterPro" id="IPR050300">
    <property type="entry name" value="GDXG_lipolytic_enzyme"/>
</dbReference>
<gene>
    <name evidence="5" type="ORF">SK069_18365</name>
</gene>
<dbReference type="InterPro" id="IPR002168">
    <property type="entry name" value="Lipase_GDXG_HIS_AS"/>
</dbReference>
<dbReference type="InterPro" id="IPR033140">
    <property type="entry name" value="Lipase_GDXG_put_SER_AS"/>
</dbReference>
<protein>
    <submittedName>
        <fullName evidence="5">Alpha/beta hydrolase</fullName>
    </submittedName>
</protein>
<evidence type="ECO:0000259" key="4">
    <source>
        <dbReference type="Pfam" id="PF07859"/>
    </source>
</evidence>
<proteinExistence type="inferred from homology"/>
<dbReference type="EMBL" id="JAXAVX010000016">
    <property type="protein sequence ID" value="MDX8153568.1"/>
    <property type="molecule type" value="Genomic_DNA"/>
</dbReference>
<evidence type="ECO:0000256" key="1">
    <source>
        <dbReference type="ARBA" id="ARBA00010515"/>
    </source>
</evidence>
<sequence>MPYLPRTVLRSTIRAGVRPLLHPRVPFAVQRTGLSVVGALLPSPGPVERERTTLGGQPSLRVSPVGGGSRTVLYLHGGAYTTGSSRSHGALGAGLALGADADVHLLDYRLAPEHPFPAALEDAVAAYRQLAGATGPSRLLLAGDSAGGGLALATLAVLRDEGVGLPAAVGLISPWTDLTLCGPTVTANASRDPLLSVGWLSQSADAYAGGRRLTEPGISPKDIALDGLPPLVVQSGADDVVVGDGDALVARAREAGHPVSYERLEGLWHDFQLQAGTLREADEALERLGRDLVAAAERG</sequence>
<reference evidence="5 6" key="1">
    <citation type="submission" date="2023-11" db="EMBL/GenBank/DDBJ databases">
        <authorList>
            <person name="Xu M."/>
            <person name="Jiang T."/>
        </authorList>
    </citation>
    <scope>NUCLEOTIDE SEQUENCE [LARGE SCALE GENOMIC DNA]</scope>
    <source>
        <strain evidence="5 6">SD</strain>
    </source>
</reference>
<dbReference type="InterPro" id="IPR029058">
    <property type="entry name" value="AB_hydrolase_fold"/>
</dbReference>
<keyword evidence="6" id="KW-1185">Reference proteome</keyword>
<organism evidence="5 6">
    <name type="scientific">Patulibacter brassicae</name>
    <dbReference type="NCBI Taxonomy" id="1705717"/>
    <lineage>
        <taxon>Bacteria</taxon>
        <taxon>Bacillati</taxon>
        <taxon>Actinomycetota</taxon>
        <taxon>Thermoleophilia</taxon>
        <taxon>Solirubrobacterales</taxon>
        <taxon>Patulibacteraceae</taxon>
        <taxon>Patulibacter</taxon>
    </lineage>
</organism>
<dbReference type="PANTHER" id="PTHR48081:SF30">
    <property type="entry name" value="ACETYL-HYDROLASE LIPR-RELATED"/>
    <property type="match status" value="1"/>
</dbReference>
<dbReference type="SUPFAM" id="SSF53474">
    <property type="entry name" value="alpha/beta-Hydrolases"/>
    <property type="match status" value="1"/>
</dbReference>
<feature type="active site" evidence="3">
    <location>
        <position position="145"/>
    </location>
</feature>